<dbReference type="EMBL" id="JPMI01000295">
    <property type="protein sequence ID" value="KFA88340.1"/>
    <property type="molecule type" value="Genomic_DNA"/>
</dbReference>
<comment type="catalytic activity">
    <reaction evidence="6 7">
        <text>Release of N-terminal amino acids, preferentially methionine, from peptides and arylamides.</text>
        <dbReference type="EC" id="3.4.11.18"/>
    </reaction>
</comment>
<dbReference type="InterPro" id="IPR036005">
    <property type="entry name" value="Creatinase/aminopeptidase-like"/>
</dbReference>
<dbReference type="Gene3D" id="3.90.230.10">
    <property type="entry name" value="Creatinase/methionine aminopeptidase superfamily"/>
    <property type="match status" value="1"/>
</dbReference>
<evidence type="ECO:0000256" key="2">
    <source>
        <dbReference type="ARBA" id="ARBA00022438"/>
    </source>
</evidence>
<comment type="function">
    <text evidence="1 6">Removes the N-terminal methionine from nascent proteins. The N-terminal methionine is often cleaved when the second residue in the primary sequence is small and uncharged (Met-Ala-, Cys, Gly, Pro, Ser, Thr, or Val). Requires deformylation of the N(alpha)-formylated initiator methionine before it can be hydrolyzed.</text>
</comment>
<protein>
    <recommendedName>
        <fullName evidence="6 7">Methionine aminopeptidase</fullName>
        <shortName evidence="6">MAP</shortName>
        <shortName evidence="6">MetAP</shortName>
        <ecNumber evidence="6 7">3.4.11.18</ecNumber>
    </recommendedName>
    <alternativeName>
        <fullName evidence="6">Peptidase M</fullName>
    </alternativeName>
</protein>
<keyword evidence="3 6" id="KW-0645">Protease</keyword>
<dbReference type="PANTHER" id="PTHR43330">
    <property type="entry name" value="METHIONINE AMINOPEPTIDASE"/>
    <property type="match status" value="1"/>
</dbReference>
<evidence type="ECO:0000313" key="10">
    <source>
        <dbReference type="Proteomes" id="UP000028547"/>
    </source>
</evidence>
<feature type="binding site" evidence="6">
    <location>
        <position position="204"/>
    </location>
    <ligand>
        <name>a divalent metal cation</name>
        <dbReference type="ChEBI" id="CHEBI:60240"/>
        <label>2</label>
        <note>catalytic</note>
    </ligand>
</feature>
<keyword evidence="2 6" id="KW-0031">Aminopeptidase</keyword>
<dbReference type="RefSeq" id="WP_043409047.1">
    <property type="nucleotide sequence ID" value="NZ_JPMI01000295.1"/>
</dbReference>
<feature type="binding site" evidence="6">
    <location>
        <position position="235"/>
    </location>
    <ligand>
        <name>a divalent metal cation</name>
        <dbReference type="ChEBI" id="CHEBI:60240"/>
        <label>1</label>
    </ligand>
</feature>
<evidence type="ECO:0000256" key="5">
    <source>
        <dbReference type="ARBA" id="ARBA00022801"/>
    </source>
</evidence>
<dbReference type="CDD" id="cd01086">
    <property type="entry name" value="MetAP1"/>
    <property type="match status" value="1"/>
</dbReference>
<comment type="cofactor">
    <cofactor evidence="6">
        <name>Co(2+)</name>
        <dbReference type="ChEBI" id="CHEBI:48828"/>
    </cofactor>
    <cofactor evidence="6">
        <name>Zn(2+)</name>
        <dbReference type="ChEBI" id="CHEBI:29105"/>
    </cofactor>
    <cofactor evidence="6">
        <name>Mn(2+)</name>
        <dbReference type="ChEBI" id="CHEBI:29035"/>
    </cofactor>
    <cofactor evidence="6">
        <name>Fe(2+)</name>
        <dbReference type="ChEBI" id="CHEBI:29033"/>
    </cofactor>
    <text evidence="6">Binds 2 divalent metal cations per subunit. Has a high-affinity and a low affinity metal-binding site. The true nature of the physiological cofactor is under debate. The enzyme is active with cobalt, zinc, manganese or divalent iron ions. Most likely, methionine aminopeptidases function as mononuclear Fe(2+)-metalloproteases under physiological conditions, and the catalytically relevant metal-binding site has been assigned to the histidine-containing high-affinity site.</text>
</comment>
<accession>A0A084SIQ5</accession>
<feature type="binding site" evidence="6">
    <location>
        <position position="79"/>
    </location>
    <ligand>
        <name>substrate</name>
    </ligand>
</feature>
<dbReference type="PROSITE" id="PS00680">
    <property type="entry name" value="MAP_1"/>
    <property type="match status" value="1"/>
</dbReference>
<dbReference type="GO" id="GO:0070006">
    <property type="term" value="F:metalloaminopeptidase activity"/>
    <property type="evidence" value="ECO:0007669"/>
    <property type="project" value="UniProtKB-UniRule"/>
</dbReference>
<dbReference type="AlphaFoldDB" id="A0A084SIQ5"/>
<dbReference type="Pfam" id="PF00557">
    <property type="entry name" value="Peptidase_M24"/>
    <property type="match status" value="1"/>
</dbReference>
<dbReference type="InterPro" id="IPR001714">
    <property type="entry name" value="Pept_M24_MAP"/>
</dbReference>
<comment type="similarity">
    <text evidence="6">Belongs to the peptidase M24A family. Methionine aminopeptidase type 1 subfamily.</text>
</comment>
<dbReference type="GO" id="GO:0006508">
    <property type="term" value="P:proteolysis"/>
    <property type="evidence" value="ECO:0007669"/>
    <property type="project" value="UniProtKB-KW"/>
</dbReference>
<dbReference type="Proteomes" id="UP000028547">
    <property type="component" value="Unassembled WGS sequence"/>
</dbReference>
<keyword evidence="4 6" id="KW-0479">Metal-binding</keyword>
<feature type="binding site" evidence="6">
    <location>
        <position position="97"/>
    </location>
    <ligand>
        <name>a divalent metal cation</name>
        <dbReference type="ChEBI" id="CHEBI:60240"/>
        <label>1</label>
    </ligand>
</feature>
<evidence type="ECO:0000313" key="9">
    <source>
        <dbReference type="EMBL" id="KFA88340.1"/>
    </source>
</evidence>
<dbReference type="NCBIfam" id="TIGR00500">
    <property type="entry name" value="met_pdase_I"/>
    <property type="match status" value="1"/>
</dbReference>
<dbReference type="GO" id="GO:0005829">
    <property type="term" value="C:cytosol"/>
    <property type="evidence" value="ECO:0007669"/>
    <property type="project" value="TreeGrafter"/>
</dbReference>
<evidence type="ECO:0000256" key="6">
    <source>
        <dbReference type="HAMAP-Rule" id="MF_01974"/>
    </source>
</evidence>
<feature type="binding site" evidence="6">
    <location>
        <position position="108"/>
    </location>
    <ligand>
        <name>a divalent metal cation</name>
        <dbReference type="ChEBI" id="CHEBI:60240"/>
        <label>1</label>
    </ligand>
</feature>
<evidence type="ECO:0000256" key="1">
    <source>
        <dbReference type="ARBA" id="ARBA00002521"/>
    </source>
</evidence>
<dbReference type="GO" id="GO:0004239">
    <property type="term" value="F:initiator methionyl aminopeptidase activity"/>
    <property type="evidence" value="ECO:0007669"/>
    <property type="project" value="UniProtKB-UniRule"/>
</dbReference>
<evidence type="ECO:0000256" key="3">
    <source>
        <dbReference type="ARBA" id="ARBA00022670"/>
    </source>
</evidence>
<gene>
    <name evidence="6" type="primary">map</name>
    <name evidence="9" type="ORF">Q664_41830</name>
</gene>
<evidence type="ECO:0000256" key="7">
    <source>
        <dbReference type="RuleBase" id="RU003653"/>
    </source>
</evidence>
<dbReference type="SUPFAM" id="SSF55920">
    <property type="entry name" value="Creatinase/aminopeptidase"/>
    <property type="match status" value="1"/>
</dbReference>
<sequence length="254" mass="27697">MGQVAIKSREEIALMREAGRIVSEILDELEKAVAPGVTTWDLDALSEKLIYQKGARPAFKGYHGFPACLCASVNDEVVHGIPSKRRQLREGDLMKLDFGVAYRGYFGDSARTVPVGKVSAEAQALVNTTREALHKGIQAMVPGNRLGDIGHAVQRHVEARGFSVVRLFSGHGIGRRLHEEPDVPNYGQPGSGLKLRPGMVLAVEPMVNQGTDEVMVLEDQWTAVTRDSKLSAHFEHTVLITQGGPEVLTRQRAG</sequence>
<evidence type="ECO:0000259" key="8">
    <source>
        <dbReference type="Pfam" id="PF00557"/>
    </source>
</evidence>
<feature type="binding site" evidence="6">
    <location>
        <position position="178"/>
    </location>
    <ligand>
        <name>substrate</name>
    </ligand>
</feature>
<dbReference type="GO" id="GO:0046872">
    <property type="term" value="F:metal ion binding"/>
    <property type="evidence" value="ECO:0007669"/>
    <property type="project" value="UniProtKB-UniRule"/>
</dbReference>
<comment type="subunit">
    <text evidence="6">Monomer.</text>
</comment>
<organism evidence="9 10">
    <name type="scientific">Archangium violaceum Cb vi76</name>
    <dbReference type="NCBI Taxonomy" id="1406225"/>
    <lineage>
        <taxon>Bacteria</taxon>
        <taxon>Pseudomonadati</taxon>
        <taxon>Myxococcota</taxon>
        <taxon>Myxococcia</taxon>
        <taxon>Myxococcales</taxon>
        <taxon>Cystobacterineae</taxon>
        <taxon>Archangiaceae</taxon>
        <taxon>Archangium</taxon>
    </lineage>
</organism>
<name>A0A084SIQ5_9BACT</name>
<feature type="domain" description="Peptidase M24" evidence="8">
    <location>
        <begin position="14"/>
        <end position="242"/>
    </location>
</feature>
<evidence type="ECO:0000256" key="4">
    <source>
        <dbReference type="ARBA" id="ARBA00022723"/>
    </source>
</evidence>
<feature type="binding site" evidence="6">
    <location>
        <position position="171"/>
    </location>
    <ligand>
        <name>a divalent metal cation</name>
        <dbReference type="ChEBI" id="CHEBI:60240"/>
        <label>2</label>
        <note>catalytic</note>
    </ligand>
</feature>
<reference evidence="9 10" key="1">
    <citation type="submission" date="2014-07" db="EMBL/GenBank/DDBJ databases">
        <title>Draft Genome Sequence of Gephyronic Acid Producer, Cystobacter violaceus Strain Cb vi76.</title>
        <authorList>
            <person name="Stevens D.C."/>
            <person name="Young J."/>
            <person name="Carmichael R."/>
            <person name="Tan J."/>
            <person name="Taylor R.E."/>
        </authorList>
    </citation>
    <scope>NUCLEOTIDE SEQUENCE [LARGE SCALE GENOMIC DNA]</scope>
    <source>
        <strain evidence="9 10">Cb vi76</strain>
    </source>
</reference>
<keyword evidence="5 6" id="KW-0378">Hydrolase</keyword>
<dbReference type="PRINTS" id="PR00599">
    <property type="entry name" value="MAPEPTIDASE"/>
</dbReference>
<feature type="binding site" evidence="6">
    <location>
        <position position="108"/>
    </location>
    <ligand>
        <name>a divalent metal cation</name>
        <dbReference type="ChEBI" id="CHEBI:60240"/>
        <label>2</label>
        <note>catalytic</note>
    </ligand>
</feature>
<feature type="binding site" evidence="6">
    <location>
        <position position="235"/>
    </location>
    <ligand>
        <name>a divalent metal cation</name>
        <dbReference type="ChEBI" id="CHEBI:60240"/>
        <label>2</label>
        <note>catalytic</note>
    </ligand>
</feature>
<dbReference type="EC" id="3.4.11.18" evidence="6 7"/>
<dbReference type="PANTHER" id="PTHR43330:SF27">
    <property type="entry name" value="METHIONINE AMINOPEPTIDASE"/>
    <property type="match status" value="1"/>
</dbReference>
<comment type="caution">
    <text evidence="9">The sequence shown here is derived from an EMBL/GenBank/DDBJ whole genome shotgun (WGS) entry which is preliminary data.</text>
</comment>
<dbReference type="HAMAP" id="MF_01974">
    <property type="entry name" value="MetAP_1"/>
    <property type="match status" value="1"/>
</dbReference>
<proteinExistence type="inferred from homology"/>
<dbReference type="InterPro" id="IPR000994">
    <property type="entry name" value="Pept_M24"/>
</dbReference>
<dbReference type="InterPro" id="IPR002467">
    <property type="entry name" value="Pept_M24A_MAP1"/>
</dbReference>